<sequence>MAFLQITLQVEDKNREAAAAVYQKYRDPFLENIAGATSKDLLIRAEDVQVLHGFDTCDNAQAYLSSELFTNDVVRELLPLLQADPEIRIYDVA</sequence>
<keyword evidence="2" id="KW-1185">Reference proteome</keyword>
<dbReference type="EMBL" id="JACBZP010000001">
    <property type="protein sequence ID" value="NYI66195.1"/>
    <property type="molecule type" value="Genomic_DNA"/>
</dbReference>
<accession>A0A7Z0A9U2</accession>
<evidence type="ECO:0000313" key="2">
    <source>
        <dbReference type="Proteomes" id="UP000539111"/>
    </source>
</evidence>
<protein>
    <recommendedName>
        <fullName evidence="3">ABM domain-containing protein</fullName>
    </recommendedName>
</protein>
<comment type="caution">
    <text evidence="1">The sequence shown here is derived from an EMBL/GenBank/DDBJ whole genome shotgun (WGS) entry which is preliminary data.</text>
</comment>
<proteinExistence type="predicted"/>
<reference evidence="1 2" key="1">
    <citation type="submission" date="2020-07" db="EMBL/GenBank/DDBJ databases">
        <title>Sequencing the genomes of 1000 actinobacteria strains.</title>
        <authorList>
            <person name="Klenk H.-P."/>
        </authorList>
    </citation>
    <scope>NUCLEOTIDE SEQUENCE [LARGE SCALE GENOMIC DNA]</scope>
    <source>
        <strain evidence="1 2">DSM 26341</strain>
    </source>
</reference>
<gene>
    <name evidence="1" type="ORF">BJY26_000501</name>
</gene>
<dbReference type="Proteomes" id="UP000539111">
    <property type="component" value="Unassembled WGS sequence"/>
</dbReference>
<dbReference type="AlphaFoldDB" id="A0A7Z0A9U2"/>
<evidence type="ECO:0000313" key="1">
    <source>
        <dbReference type="EMBL" id="NYI66195.1"/>
    </source>
</evidence>
<organism evidence="1 2">
    <name type="scientific">Spelaeicoccus albus</name>
    <dbReference type="NCBI Taxonomy" id="1280376"/>
    <lineage>
        <taxon>Bacteria</taxon>
        <taxon>Bacillati</taxon>
        <taxon>Actinomycetota</taxon>
        <taxon>Actinomycetes</taxon>
        <taxon>Micrococcales</taxon>
        <taxon>Brevibacteriaceae</taxon>
        <taxon>Spelaeicoccus</taxon>
    </lineage>
</organism>
<dbReference type="RefSeq" id="WP_179425379.1">
    <property type="nucleotide sequence ID" value="NZ_JACBZP010000001.1"/>
</dbReference>
<evidence type="ECO:0008006" key="3">
    <source>
        <dbReference type="Google" id="ProtNLM"/>
    </source>
</evidence>
<name>A0A7Z0A9U2_9MICO</name>